<sequence length="544" mass="61084">MTPSLNNIPQEILENIAYFCATSEFLGPPSGLTPLVATSRWTYHCLSVKSNHCLFAGIFTSKFDVSVYKRRLGGKTDLSNACLSQELQRRCLCLKQIRQKFGCRSSGVERSEDEDGDEAGPFTRDELLLRAYLLVLEDEGNNVRQLREYARMDEWLKEYWFGDLGASGARRALKGDEWPVQNEDTRLAMWLFWFLLKPEEYNQADAAAWRALDILKVYALGAHRYPLTVLNWTEFVPQSEPDVKPIEYYSKELRLAAPALSSPAILSFITLASQLHQQTNFLTPSAPSDSSLIRDSDFTEWDCEWARCRSLGGNPADACLADTFKPGSIEGVWEGRFTYTEFTSYGNLLSGGGPSVLTKSVVVKHHQTWKIREHHLLACDALRDSDSKPVPEENPHLLSLGDPLRSYFPAGTQIRETSDGLKVHEPGKKPLEYHAAAKLTRARNGNDVGHVDDGSKSEVLDIIVTGEGHSAWGQFNLAGRIRPCDGLISLSKDYIDGDRGKWLYRGYLVGNINGPLAGRWRDTVSPVTSRGYEGCFTMTRRRDQ</sequence>
<evidence type="ECO:0000313" key="1">
    <source>
        <dbReference type="EMBL" id="KAF5366807.1"/>
    </source>
</evidence>
<proteinExistence type="predicted"/>
<evidence type="ECO:0000313" key="2">
    <source>
        <dbReference type="Proteomes" id="UP000559256"/>
    </source>
</evidence>
<comment type="caution">
    <text evidence="1">The sequence shown here is derived from an EMBL/GenBank/DDBJ whole genome shotgun (WGS) entry which is preliminary data.</text>
</comment>
<dbReference type="AlphaFoldDB" id="A0A8H5GKW8"/>
<organism evidence="1 2">
    <name type="scientific">Tetrapyrgos nigripes</name>
    <dbReference type="NCBI Taxonomy" id="182062"/>
    <lineage>
        <taxon>Eukaryota</taxon>
        <taxon>Fungi</taxon>
        <taxon>Dikarya</taxon>
        <taxon>Basidiomycota</taxon>
        <taxon>Agaricomycotina</taxon>
        <taxon>Agaricomycetes</taxon>
        <taxon>Agaricomycetidae</taxon>
        <taxon>Agaricales</taxon>
        <taxon>Marasmiineae</taxon>
        <taxon>Marasmiaceae</taxon>
        <taxon>Tetrapyrgos</taxon>
    </lineage>
</organism>
<keyword evidence="2" id="KW-1185">Reference proteome</keyword>
<dbReference type="EMBL" id="JAACJM010000021">
    <property type="protein sequence ID" value="KAF5366807.1"/>
    <property type="molecule type" value="Genomic_DNA"/>
</dbReference>
<dbReference type="OrthoDB" id="3263050at2759"/>
<evidence type="ECO:0008006" key="3">
    <source>
        <dbReference type="Google" id="ProtNLM"/>
    </source>
</evidence>
<accession>A0A8H5GKW8</accession>
<protein>
    <recommendedName>
        <fullName evidence="3">F-box domain-containing protein</fullName>
    </recommendedName>
</protein>
<dbReference type="Proteomes" id="UP000559256">
    <property type="component" value="Unassembled WGS sequence"/>
</dbReference>
<name>A0A8H5GKW8_9AGAR</name>
<gene>
    <name evidence="1" type="ORF">D9758_006571</name>
</gene>
<reference evidence="1 2" key="1">
    <citation type="journal article" date="2020" name="ISME J.">
        <title>Uncovering the hidden diversity of litter-decomposition mechanisms in mushroom-forming fungi.</title>
        <authorList>
            <person name="Floudas D."/>
            <person name="Bentzer J."/>
            <person name="Ahren D."/>
            <person name="Johansson T."/>
            <person name="Persson P."/>
            <person name="Tunlid A."/>
        </authorList>
    </citation>
    <scope>NUCLEOTIDE SEQUENCE [LARGE SCALE GENOMIC DNA]</scope>
    <source>
        <strain evidence="1 2">CBS 291.85</strain>
    </source>
</reference>